<accession>A0AA87IIN3</accession>
<dbReference type="InterPro" id="IPR027417">
    <property type="entry name" value="P-loop_NTPase"/>
</dbReference>
<dbReference type="InterPro" id="IPR051927">
    <property type="entry name" value="Zn_Chap_cDPG_Synth"/>
</dbReference>
<comment type="caution">
    <text evidence="2">The sequence shown here is derived from an EMBL/GenBank/DDBJ whole genome shotgun (WGS) entry which is preliminary data.</text>
</comment>
<organism evidence="2 3">
    <name type="scientific">Planococcus antarcticus DSM 14505</name>
    <dbReference type="NCBI Taxonomy" id="1185653"/>
    <lineage>
        <taxon>Bacteria</taxon>
        <taxon>Bacillati</taxon>
        <taxon>Bacillota</taxon>
        <taxon>Bacilli</taxon>
        <taxon>Bacillales</taxon>
        <taxon>Caryophanaceae</taxon>
        <taxon>Planococcus</taxon>
    </lineage>
</organism>
<feature type="domain" description="CobW/HypB/UreG nucleotide-binding" evidence="1">
    <location>
        <begin position="4"/>
        <end position="42"/>
    </location>
</feature>
<evidence type="ECO:0000313" key="3">
    <source>
        <dbReference type="Proteomes" id="UP000004725"/>
    </source>
</evidence>
<gene>
    <name evidence="2" type="ORF">A1A1_16253</name>
</gene>
<sequence>MLLAQIEFCDVLIINKSDLVEEAELIHLEKVLHKLQPAARLIRTSKEEIQPSDILNTGLLISRKPMNQLDG</sequence>
<dbReference type="InterPro" id="IPR003495">
    <property type="entry name" value="CobW/HypB/UreG_nucleotide-bd"/>
</dbReference>
<dbReference type="Pfam" id="PF02492">
    <property type="entry name" value="cobW"/>
    <property type="match status" value="1"/>
</dbReference>
<dbReference type="EMBL" id="AJYB01000073">
    <property type="protein sequence ID" value="EIM05425.1"/>
    <property type="molecule type" value="Genomic_DNA"/>
</dbReference>
<dbReference type="PANTHER" id="PTHR43603:SF3">
    <property type="entry name" value="ZINC CHAPERONE YCIC"/>
    <property type="match status" value="1"/>
</dbReference>
<evidence type="ECO:0000259" key="1">
    <source>
        <dbReference type="Pfam" id="PF02492"/>
    </source>
</evidence>
<dbReference type="PANTHER" id="PTHR43603">
    <property type="entry name" value="COBW DOMAIN-CONTAINING PROTEIN DDB_G0274527"/>
    <property type="match status" value="1"/>
</dbReference>
<reference evidence="2 3" key="1">
    <citation type="journal article" date="2012" name="J. Bacteriol.">
        <title>Genome Sequence of the Antarctic Psychrophile Bacterium Planococcus antarcticus DSM 14505.</title>
        <authorList>
            <person name="Margolles A."/>
            <person name="Gueimonde M."/>
            <person name="Sanchez B."/>
        </authorList>
    </citation>
    <scope>NUCLEOTIDE SEQUENCE [LARGE SCALE GENOMIC DNA]</scope>
    <source>
        <strain evidence="2 3">DSM 14505</strain>
    </source>
</reference>
<evidence type="ECO:0000313" key="2">
    <source>
        <dbReference type="EMBL" id="EIM05425.1"/>
    </source>
</evidence>
<dbReference type="AlphaFoldDB" id="A0AA87IIN3"/>
<name>A0AA87IIN3_9BACL</name>
<protein>
    <recommendedName>
        <fullName evidence="1">CobW/HypB/UreG nucleotide-binding domain-containing protein</fullName>
    </recommendedName>
</protein>
<dbReference type="Gene3D" id="3.40.50.300">
    <property type="entry name" value="P-loop containing nucleotide triphosphate hydrolases"/>
    <property type="match status" value="1"/>
</dbReference>
<dbReference type="Proteomes" id="UP000004725">
    <property type="component" value="Unassembled WGS sequence"/>
</dbReference>
<proteinExistence type="predicted"/>